<dbReference type="Pfam" id="PF13426">
    <property type="entry name" value="PAS_9"/>
    <property type="match status" value="1"/>
</dbReference>
<dbReference type="InterPro" id="IPR000700">
    <property type="entry name" value="PAS-assoc_C"/>
</dbReference>
<dbReference type="CDD" id="cd01948">
    <property type="entry name" value="EAL"/>
    <property type="match status" value="1"/>
</dbReference>
<dbReference type="GO" id="GO:0005886">
    <property type="term" value="C:plasma membrane"/>
    <property type="evidence" value="ECO:0007669"/>
    <property type="project" value="UniProtKB-SubCell"/>
</dbReference>
<feature type="domain" description="PAS" evidence="9">
    <location>
        <begin position="486"/>
        <end position="557"/>
    </location>
</feature>
<dbReference type="GO" id="GO:0005524">
    <property type="term" value="F:ATP binding"/>
    <property type="evidence" value="ECO:0007669"/>
    <property type="project" value="UniProtKB-KW"/>
</dbReference>
<evidence type="ECO:0000256" key="8">
    <source>
        <dbReference type="SAM" id="Phobius"/>
    </source>
</evidence>
<keyword evidence="8" id="KW-0812">Transmembrane</keyword>
<evidence type="ECO:0000256" key="3">
    <source>
        <dbReference type="ARBA" id="ARBA00022679"/>
    </source>
</evidence>
<dbReference type="Gene3D" id="3.20.20.450">
    <property type="entry name" value="EAL domain"/>
    <property type="match status" value="1"/>
</dbReference>
<dbReference type="GO" id="GO:0016301">
    <property type="term" value="F:kinase activity"/>
    <property type="evidence" value="ECO:0007669"/>
    <property type="project" value="UniProtKB-KW"/>
</dbReference>
<evidence type="ECO:0000259" key="12">
    <source>
        <dbReference type="PROSITE" id="PS50887"/>
    </source>
</evidence>
<dbReference type="InterPro" id="IPR035965">
    <property type="entry name" value="PAS-like_dom_sf"/>
</dbReference>
<dbReference type="OrthoDB" id="9804951at2"/>
<feature type="domain" description="GGDEF" evidence="12">
    <location>
        <begin position="643"/>
        <end position="776"/>
    </location>
</feature>
<comment type="subcellular location">
    <subcellularLocation>
        <location evidence="1">Cell inner membrane</location>
    </subcellularLocation>
</comment>
<accession>A0A0J8VCG4</accession>
<keyword evidence="5" id="KW-0418">Kinase</keyword>
<dbReference type="Pfam" id="PF00563">
    <property type="entry name" value="EAL"/>
    <property type="match status" value="1"/>
</dbReference>
<proteinExistence type="predicted"/>
<dbReference type="CDD" id="cd00130">
    <property type="entry name" value="PAS"/>
    <property type="match status" value="2"/>
</dbReference>
<keyword evidence="2" id="KW-0597">Phosphoprotein</keyword>
<evidence type="ECO:0000256" key="2">
    <source>
        <dbReference type="ARBA" id="ARBA00022553"/>
    </source>
</evidence>
<dbReference type="SUPFAM" id="SSF141868">
    <property type="entry name" value="EAL domain-like"/>
    <property type="match status" value="1"/>
</dbReference>
<evidence type="ECO:0000256" key="6">
    <source>
        <dbReference type="ARBA" id="ARBA00022840"/>
    </source>
</evidence>
<dbReference type="CDD" id="cd01949">
    <property type="entry name" value="GGDEF"/>
    <property type="match status" value="1"/>
</dbReference>
<dbReference type="NCBIfam" id="TIGR00254">
    <property type="entry name" value="GGDEF"/>
    <property type="match status" value="1"/>
</dbReference>
<keyword evidence="4" id="KW-0547">Nucleotide-binding</keyword>
<keyword evidence="8" id="KW-1133">Transmembrane helix</keyword>
<dbReference type="InterPro" id="IPR035919">
    <property type="entry name" value="EAL_sf"/>
</dbReference>
<dbReference type="Gene3D" id="3.30.450.20">
    <property type="entry name" value="PAS domain"/>
    <property type="match status" value="4"/>
</dbReference>
<dbReference type="GO" id="GO:0000160">
    <property type="term" value="P:phosphorelay signal transduction system"/>
    <property type="evidence" value="ECO:0007669"/>
    <property type="project" value="UniProtKB-KW"/>
</dbReference>
<evidence type="ECO:0000259" key="10">
    <source>
        <dbReference type="PROSITE" id="PS50113"/>
    </source>
</evidence>
<dbReference type="Proteomes" id="UP000240481">
    <property type="component" value="Unassembled WGS sequence"/>
</dbReference>
<keyword evidence="6" id="KW-0067">ATP-binding</keyword>
<evidence type="ECO:0000256" key="7">
    <source>
        <dbReference type="ARBA" id="ARBA00023012"/>
    </source>
</evidence>
<name>A0A0J8VCG4_9GAMM</name>
<dbReference type="PROSITE" id="PS50112">
    <property type="entry name" value="PAS"/>
    <property type="match status" value="1"/>
</dbReference>
<dbReference type="PROSITE" id="PS50883">
    <property type="entry name" value="EAL"/>
    <property type="match status" value="1"/>
</dbReference>
<dbReference type="AlphaFoldDB" id="A0A0J8VCG4"/>
<organism evidence="13 14">
    <name type="scientific">Photobacterium swingsii</name>
    <dbReference type="NCBI Taxonomy" id="680026"/>
    <lineage>
        <taxon>Bacteria</taxon>
        <taxon>Pseudomonadati</taxon>
        <taxon>Pseudomonadota</taxon>
        <taxon>Gammaproteobacteria</taxon>
        <taxon>Vibrionales</taxon>
        <taxon>Vibrionaceae</taxon>
        <taxon>Photobacterium</taxon>
    </lineage>
</organism>
<evidence type="ECO:0000256" key="1">
    <source>
        <dbReference type="ARBA" id="ARBA00004533"/>
    </source>
</evidence>
<dbReference type="Pfam" id="PF21623">
    <property type="entry name" value="HK_sensor_dom_bact"/>
    <property type="match status" value="1"/>
</dbReference>
<dbReference type="InterPro" id="IPR029151">
    <property type="entry name" value="Sensor-like_sf"/>
</dbReference>
<dbReference type="Pfam" id="PF00990">
    <property type="entry name" value="GGDEF"/>
    <property type="match status" value="1"/>
</dbReference>
<dbReference type="InterPro" id="IPR043128">
    <property type="entry name" value="Rev_trsase/Diguanyl_cyclase"/>
</dbReference>
<keyword evidence="14" id="KW-1185">Reference proteome</keyword>
<dbReference type="InterPro" id="IPR000160">
    <property type="entry name" value="GGDEF_dom"/>
</dbReference>
<feature type="domain" description="EAL" evidence="11">
    <location>
        <begin position="785"/>
        <end position="1038"/>
    </location>
</feature>
<dbReference type="PANTHER" id="PTHR44757:SF2">
    <property type="entry name" value="BIOFILM ARCHITECTURE MAINTENANCE PROTEIN MBAA"/>
    <property type="match status" value="1"/>
</dbReference>
<dbReference type="InterPro" id="IPR000014">
    <property type="entry name" value="PAS"/>
</dbReference>
<keyword evidence="8" id="KW-0472">Membrane</keyword>
<dbReference type="SMART" id="SM00267">
    <property type="entry name" value="GGDEF"/>
    <property type="match status" value="1"/>
</dbReference>
<dbReference type="InterPro" id="IPR029787">
    <property type="entry name" value="Nucleotide_cyclase"/>
</dbReference>
<feature type="transmembrane region" description="Helical" evidence="8">
    <location>
        <begin position="6"/>
        <end position="27"/>
    </location>
</feature>
<dbReference type="InterPro" id="IPR001633">
    <property type="entry name" value="EAL_dom"/>
</dbReference>
<comment type="caution">
    <text evidence="13">The sequence shown here is derived from an EMBL/GenBank/DDBJ whole genome shotgun (WGS) entry which is preliminary data.</text>
</comment>
<dbReference type="SUPFAM" id="SSF55785">
    <property type="entry name" value="PYP-like sensor domain (PAS domain)"/>
    <property type="match status" value="2"/>
</dbReference>
<evidence type="ECO:0000256" key="4">
    <source>
        <dbReference type="ARBA" id="ARBA00022741"/>
    </source>
</evidence>
<gene>
    <name evidence="13" type="ORF">C9I94_04880</name>
</gene>
<dbReference type="Pfam" id="PF13188">
    <property type="entry name" value="PAS_8"/>
    <property type="match status" value="1"/>
</dbReference>
<dbReference type="STRING" id="680026.AB733_09195"/>
<dbReference type="PANTHER" id="PTHR44757">
    <property type="entry name" value="DIGUANYLATE CYCLASE DGCP"/>
    <property type="match status" value="1"/>
</dbReference>
<evidence type="ECO:0000259" key="9">
    <source>
        <dbReference type="PROSITE" id="PS50112"/>
    </source>
</evidence>
<dbReference type="SUPFAM" id="SSF55073">
    <property type="entry name" value="Nucleotide cyclase"/>
    <property type="match status" value="1"/>
</dbReference>
<dbReference type="PROSITE" id="PS50113">
    <property type="entry name" value="PAC"/>
    <property type="match status" value="1"/>
</dbReference>
<evidence type="ECO:0000313" key="13">
    <source>
        <dbReference type="EMBL" id="PSW25905.1"/>
    </source>
</evidence>
<dbReference type="InterPro" id="IPR048760">
    <property type="entry name" value="VP0354-like_sensor_dom"/>
</dbReference>
<sequence>MKAAFLRFLALLLPLLIITTTITLYIYNEDIQQLEQGIKDRELGRQQSSMQMTQLHFSPIVSDLQLLALKVKALDISSTLSADDRHILTEDFKRIINTRDFYDQVRLLDSNGQEVIRVNNHNGDAIALPENKLQDKSARPYVQKALRSPPDSLYTSQFDLNIENGSIEYPKKPTLRFITRISINGNDWLVSLNYLGVTYLSHLKKEYTWKNSERWLVNGNGNWLLGPNEASSWLFMDNVTEGKDFNSQYPAVWDSILKHQHGQVTLDGYLYTYSRLFSDETSKAKELYTLPFGGTDLPWTIISKINLNDAVTAISFTPDRIIKFALSGALIVALLSGCLVMAWHLSRRLQQETELKQRSEDLAHQYETLVRNTPNGLITLDLEQRITKMNPAAAQIFQVISDDVIGQPFNQLALGVRARRQITNLIENIKQSAELGSLVPVKSQIKLSATRKQHLEIVGVETQYSNSKEILLTIRDVTSWVNRELKLKSLSRALEQSNDTVLITDCRGIIEYVNHSFEELSGQRAKELVGSQSEALLKSALGSLHDVRNIQNQLKTGQTVHRIVSREQGENTFYEEKTISPIRNERGKISHYISTGKDITERVLFESQLHKLAHYDALTSLPNRTLFYQQLETAEQQAKITDEPLALLNIDLDLFKQVNDSLGYDLSDQVLIIVAKRIRSALRDNDILARLDGDEFSILMKSHVTPENVTQLASRLLTIISSLISINSQELWLSASIGIAMYPEDAKSHDALVKSADIALSRAKHDGRNQAKFFTQQMAVDSNKLLSLEGELRRTLGTSRYTLFYQPKVSAGTHQLCGIEALLRWTDDAGKIQPPNEVIPILESSGLIIDVGEQLIYESCIQLQKWQAQGYYFNYALNISARQLLNSNIVDTMHKAITESGCDPHYLEIEITESVVMSDVRAAFDKLVKLQALGVRIAIDDFGTGYSSLAYLSRFPIHILKVDREFVKELPMNKDSITITRSIIELAHNLNIDVVAEGVENIDQVKFLETIGVEEFQGFYFGKPMPLADFERTCLNVPQEEDSAIS</sequence>
<evidence type="ECO:0000313" key="14">
    <source>
        <dbReference type="Proteomes" id="UP000240481"/>
    </source>
</evidence>
<dbReference type="PROSITE" id="PS50887">
    <property type="entry name" value="GGDEF"/>
    <property type="match status" value="1"/>
</dbReference>
<dbReference type="Gene3D" id="3.30.70.270">
    <property type="match status" value="1"/>
</dbReference>
<dbReference type="RefSeq" id="WP_048898505.1">
    <property type="nucleotide sequence ID" value="NZ_AP024852.1"/>
</dbReference>
<reference evidence="13 14" key="1">
    <citation type="submission" date="2018-01" db="EMBL/GenBank/DDBJ databases">
        <title>Whole genome sequencing of Histamine producing bacteria.</title>
        <authorList>
            <person name="Butler K."/>
        </authorList>
    </citation>
    <scope>NUCLEOTIDE SEQUENCE [LARGE SCALE GENOMIC DNA]</scope>
    <source>
        <strain evidence="13 14">DSM 24669</strain>
    </source>
</reference>
<dbReference type="SMART" id="SM00091">
    <property type="entry name" value="PAS"/>
    <property type="match status" value="2"/>
</dbReference>
<dbReference type="NCBIfam" id="TIGR00229">
    <property type="entry name" value="sensory_box"/>
    <property type="match status" value="2"/>
</dbReference>
<evidence type="ECO:0000256" key="5">
    <source>
        <dbReference type="ARBA" id="ARBA00022777"/>
    </source>
</evidence>
<keyword evidence="3" id="KW-0808">Transferase</keyword>
<feature type="domain" description="PAC" evidence="10">
    <location>
        <begin position="558"/>
        <end position="611"/>
    </location>
</feature>
<evidence type="ECO:0000259" key="11">
    <source>
        <dbReference type="PROSITE" id="PS50883"/>
    </source>
</evidence>
<dbReference type="InterPro" id="IPR052155">
    <property type="entry name" value="Biofilm_reg_signaling"/>
</dbReference>
<protein>
    <submittedName>
        <fullName evidence="13">GGDEF domain-containing protein</fullName>
    </submittedName>
</protein>
<dbReference type="SMART" id="SM00052">
    <property type="entry name" value="EAL"/>
    <property type="match status" value="1"/>
</dbReference>
<dbReference type="EMBL" id="PYLZ01000002">
    <property type="protein sequence ID" value="PSW25905.1"/>
    <property type="molecule type" value="Genomic_DNA"/>
</dbReference>
<dbReference type="SUPFAM" id="SSF103190">
    <property type="entry name" value="Sensory domain-like"/>
    <property type="match status" value="2"/>
</dbReference>
<keyword evidence="7" id="KW-0902">Two-component regulatory system</keyword>